<keyword evidence="5" id="KW-0067">ATP-binding</keyword>
<dbReference type="GO" id="GO:0005524">
    <property type="term" value="F:ATP binding"/>
    <property type="evidence" value="ECO:0007669"/>
    <property type="project" value="UniProtKB-KW"/>
</dbReference>
<dbReference type="GO" id="GO:0003724">
    <property type="term" value="F:RNA helicase activity"/>
    <property type="evidence" value="ECO:0007669"/>
    <property type="project" value="UniProtKB-EC"/>
</dbReference>
<reference evidence="9 10" key="1">
    <citation type="journal article" date="2014" name="Am. J. Bot.">
        <title>Genome assembly and annotation for red clover (Trifolium pratense; Fabaceae).</title>
        <authorList>
            <person name="Istvanek J."/>
            <person name="Jaros M."/>
            <person name="Krenek A."/>
            <person name="Repkova J."/>
        </authorList>
    </citation>
    <scope>NUCLEOTIDE SEQUENCE [LARGE SCALE GENOMIC DNA]</scope>
    <source>
        <strain evidence="10">cv. Tatra</strain>
        <tissue evidence="9">Young leaves</tissue>
    </source>
</reference>
<evidence type="ECO:0000259" key="8">
    <source>
        <dbReference type="SMART" id="SM00847"/>
    </source>
</evidence>
<keyword evidence="4 9" id="KW-0347">Helicase</keyword>
<evidence type="ECO:0000256" key="4">
    <source>
        <dbReference type="ARBA" id="ARBA00022806"/>
    </source>
</evidence>
<dbReference type="Proteomes" id="UP000236291">
    <property type="component" value="Unassembled WGS sequence"/>
</dbReference>
<evidence type="ECO:0000256" key="2">
    <source>
        <dbReference type="ARBA" id="ARBA00022741"/>
    </source>
</evidence>
<dbReference type="EC" id="3.6.4.13" evidence="1"/>
<name>A0A2K3N1B0_TRIPR</name>
<evidence type="ECO:0000256" key="5">
    <source>
        <dbReference type="ARBA" id="ARBA00022840"/>
    </source>
</evidence>
<evidence type="ECO:0000256" key="1">
    <source>
        <dbReference type="ARBA" id="ARBA00012552"/>
    </source>
</evidence>
<comment type="similarity">
    <text evidence="7">Belongs to the DExH box helicase family.</text>
</comment>
<evidence type="ECO:0000256" key="6">
    <source>
        <dbReference type="ARBA" id="ARBA00047984"/>
    </source>
</evidence>
<evidence type="ECO:0000313" key="10">
    <source>
        <dbReference type="Proteomes" id="UP000236291"/>
    </source>
</evidence>
<dbReference type="SMART" id="SM00847">
    <property type="entry name" value="HA2"/>
    <property type="match status" value="1"/>
</dbReference>
<protein>
    <recommendedName>
        <fullName evidence="1">RNA helicase</fullName>
        <ecNumber evidence="1">3.6.4.13</ecNumber>
    </recommendedName>
</protein>
<dbReference type="InterPro" id="IPR027417">
    <property type="entry name" value="P-loop_NTPase"/>
</dbReference>
<dbReference type="InterPro" id="IPR007502">
    <property type="entry name" value="Helicase-assoc_dom"/>
</dbReference>
<comment type="caution">
    <text evidence="9">The sequence shown here is derived from an EMBL/GenBank/DDBJ whole genome shotgun (WGS) entry which is preliminary data.</text>
</comment>
<proteinExistence type="inferred from homology"/>
<feature type="non-terminal residue" evidence="9">
    <location>
        <position position="1"/>
    </location>
</feature>
<dbReference type="PANTHER" id="PTHR18934:SF103">
    <property type="entry name" value="RNA HELICASE"/>
    <property type="match status" value="1"/>
</dbReference>
<dbReference type="Gene3D" id="3.40.50.300">
    <property type="entry name" value="P-loop containing nucleotide triphosphate hydrolases"/>
    <property type="match status" value="1"/>
</dbReference>
<dbReference type="PANTHER" id="PTHR18934">
    <property type="entry name" value="ATP-DEPENDENT RNA HELICASE"/>
    <property type="match status" value="1"/>
</dbReference>
<dbReference type="InterPro" id="IPR048333">
    <property type="entry name" value="HA2_WH"/>
</dbReference>
<dbReference type="FunFam" id="1.20.120.1080:FF:000002">
    <property type="entry name" value="Putative ATP-dependent RNA helicase DHX36"/>
    <property type="match status" value="1"/>
</dbReference>
<keyword evidence="2" id="KW-0547">Nucleotide-binding</keyword>
<dbReference type="EMBL" id="ASHM01014897">
    <property type="protein sequence ID" value="PNX96817.1"/>
    <property type="molecule type" value="Genomic_DNA"/>
</dbReference>
<reference evidence="9 10" key="2">
    <citation type="journal article" date="2017" name="Front. Plant Sci.">
        <title>Gene Classification and Mining of Molecular Markers Useful in Red Clover (Trifolium pratense) Breeding.</title>
        <authorList>
            <person name="Istvanek J."/>
            <person name="Dluhosova J."/>
            <person name="Dluhos P."/>
            <person name="Patkova L."/>
            <person name="Nedelnik J."/>
            <person name="Repkova J."/>
        </authorList>
    </citation>
    <scope>NUCLEOTIDE SEQUENCE [LARGE SCALE GENOMIC DNA]</scope>
    <source>
        <strain evidence="10">cv. Tatra</strain>
        <tissue evidence="9">Young leaves</tissue>
    </source>
</reference>
<evidence type="ECO:0000256" key="3">
    <source>
        <dbReference type="ARBA" id="ARBA00022801"/>
    </source>
</evidence>
<evidence type="ECO:0000256" key="7">
    <source>
        <dbReference type="ARBA" id="ARBA00060772"/>
    </source>
</evidence>
<dbReference type="SUPFAM" id="SSF52540">
    <property type="entry name" value="P-loop containing nucleoside triphosphate hydrolases"/>
    <property type="match status" value="1"/>
</dbReference>
<dbReference type="GO" id="GO:0005634">
    <property type="term" value="C:nucleus"/>
    <property type="evidence" value="ECO:0007669"/>
    <property type="project" value="TreeGrafter"/>
</dbReference>
<dbReference type="Pfam" id="PF21010">
    <property type="entry name" value="HA2_C"/>
    <property type="match status" value="1"/>
</dbReference>
<gene>
    <name evidence="9" type="ORF">L195_g020031</name>
</gene>
<feature type="domain" description="Helicase-associated" evidence="8">
    <location>
        <begin position="220"/>
        <end position="311"/>
    </location>
</feature>
<keyword evidence="3" id="KW-0378">Hydrolase</keyword>
<organism evidence="9 10">
    <name type="scientific">Trifolium pratense</name>
    <name type="common">Red clover</name>
    <dbReference type="NCBI Taxonomy" id="57577"/>
    <lineage>
        <taxon>Eukaryota</taxon>
        <taxon>Viridiplantae</taxon>
        <taxon>Streptophyta</taxon>
        <taxon>Embryophyta</taxon>
        <taxon>Tracheophyta</taxon>
        <taxon>Spermatophyta</taxon>
        <taxon>Magnoliopsida</taxon>
        <taxon>eudicotyledons</taxon>
        <taxon>Gunneridae</taxon>
        <taxon>Pentapetalae</taxon>
        <taxon>rosids</taxon>
        <taxon>fabids</taxon>
        <taxon>Fabales</taxon>
        <taxon>Fabaceae</taxon>
        <taxon>Papilionoideae</taxon>
        <taxon>50 kb inversion clade</taxon>
        <taxon>NPAAA clade</taxon>
        <taxon>Hologalegina</taxon>
        <taxon>IRL clade</taxon>
        <taxon>Trifolieae</taxon>
        <taxon>Trifolium</taxon>
    </lineage>
</organism>
<dbReference type="GO" id="GO:0016787">
    <property type="term" value="F:hydrolase activity"/>
    <property type="evidence" value="ECO:0007669"/>
    <property type="project" value="UniProtKB-KW"/>
</dbReference>
<dbReference type="AlphaFoldDB" id="A0A2K3N1B0"/>
<evidence type="ECO:0000313" key="9">
    <source>
        <dbReference type="EMBL" id="PNX96817.1"/>
    </source>
</evidence>
<dbReference type="Pfam" id="PF04408">
    <property type="entry name" value="WHD_HA2"/>
    <property type="match status" value="1"/>
</dbReference>
<dbReference type="GO" id="GO:0003723">
    <property type="term" value="F:RNA binding"/>
    <property type="evidence" value="ECO:0007669"/>
    <property type="project" value="TreeGrafter"/>
</dbReference>
<comment type="catalytic activity">
    <reaction evidence="6">
        <text>ATP + H2O = ADP + phosphate + H(+)</text>
        <dbReference type="Rhea" id="RHEA:13065"/>
        <dbReference type="ChEBI" id="CHEBI:15377"/>
        <dbReference type="ChEBI" id="CHEBI:15378"/>
        <dbReference type="ChEBI" id="CHEBI:30616"/>
        <dbReference type="ChEBI" id="CHEBI:43474"/>
        <dbReference type="ChEBI" id="CHEBI:456216"/>
        <dbReference type="EC" id="3.6.4.13"/>
    </reaction>
</comment>
<accession>A0A2K3N1B0</accession>
<dbReference type="Gene3D" id="1.20.120.1080">
    <property type="match status" value="1"/>
</dbReference>
<sequence length="399" mass="44321">RRGRAGRVQPGECYHLYPKCVYEAFSEYQLPELLRTPLNSLCLQIKSLQVESIGEFLSSALQAPEPRTGNRWIESPSQIREAVENYFENHFKSITTIRPNLDGIPFPSLSLEENQDLTAPFSLEEIHLVVRESDGNKSPGPDGFNFAFIVPVETLIVPVGGGYFKSIIGLAGNVIGPVLAPYKARIFSSIWDSPALSKEPSYCILFPSLVMPYTLIEVQNAIDFLTMIGALDEKENLTNLGKFLSILPVDPKLGKMLIMGAIFRCFDPVLTIVAGLSVRDPFLLPQDKRELAGTAKSRFSAKDYSDHMALVRAYEGWKDAEREGSAYEYCWRNFLSAQTLQAIHSLRKQFSFILKEAGLVDTDSSINNKLSHNQSLVRAVICSGLFPGIASVVGDIHVI</sequence>